<dbReference type="GO" id="GO:0005975">
    <property type="term" value="P:carbohydrate metabolic process"/>
    <property type="evidence" value="ECO:0007669"/>
    <property type="project" value="InterPro"/>
</dbReference>
<dbReference type="PANTHER" id="PTHR22762:SF120">
    <property type="entry name" value="HETEROGLYCAN GLUCOSIDASE 1"/>
    <property type="match status" value="1"/>
</dbReference>
<dbReference type="OrthoDB" id="1334205at2759"/>
<name>A0A843W240_COLES</name>
<evidence type="ECO:0000259" key="3">
    <source>
        <dbReference type="Pfam" id="PF01055"/>
    </source>
</evidence>
<organism evidence="4 5">
    <name type="scientific">Colocasia esculenta</name>
    <name type="common">Wild taro</name>
    <name type="synonym">Arum esculentum</name>
    <dbReference type="NCBI Taxonomy" id="4460"/>
    <lineage>
        <taxon>Eukaryota</taxon>
        <taxon>Viridiplantae</taxon>
        <taxon>Streptophyta</taxon>
        <taxon>Embryophyta</taxon>
        <taxon>Tracheophyta</taxon>
        <taxon>Spermatophyta</taxon>
        <taxon>Magnoliopsida</taxon>
        <taxon>Liliopsida</taxon>
        <taxon>Araceae</taxon>
        <taxon>Aroideae</taxon>
        <taxon>Colocasieae</taxon>
        <taxon>Colocasia</taxon>
    </lineage>
</organism>
<dbReference type="SUPFAM" id="SSF51445">
    <property type="entry name" value="(Trans)glycosidases"/>
    <property type="match status" value="1"/>
</dbReference>
<gene>
    <name evidence="4" type="ORF">Taro_032511</name>
</gene>
<dbReference type="AlphaFoldDB" id="A0A843W240"/>
<reference evidence="4" key="1">
    <citation type="submission" date="2017-07" db="EMBL/GenBank/DDBJ databases">
        <title>Taro Niue Genome Assembly and Annotation.</title>
        <authorList>
            <person name="Atibalentja N."/>
            <person name="Keating K."/>
            <person name="Fields C.J."/>
        </authorList>
    </citation>
    <scope>NUCLEOTIDE SEQUENCE</scope>
    <source>
        <strain evidence="4">Niue_2</strain>
        <tissue evidence="4">Leaf</tissue>
    </source>
</reference>
<evidence type="ECO:0000256" key="1">
    <source>
        <dbReference type="ARBA" id="ARBA00007806"/>
    </source>
</evidence>
<evidence type="ECO:0000313" key="4">
    <source>
        <dbReference type="EMBL" id="MQL99780.1"/>
    </source>
</evidence>
<proteinExistence type="inferred from homology"/>
<keyword evidence="2" id="KW-0378">Hydrolase</keyword>
<dbReference type="InterPro" id="IPR000322">
    <property type="entry name" value="Glyco_hydro_31_TIM"/>
</dbReference>
<comment type="similarity">
    <text evidence="1 2">Belongs to the glycosyl hydrolase 31 family.</text>
</comment>
<dbReference type="EMBL" id="NMUH01002407">
    <property type="protein sequence ID" value="MQL99780.1"/>
    <property type="molecule type" value="Genomic_DNA"/>
</dbReference>
<dbReference type="GO" id="GO:0004553">
    <property type="term" value="F:hydrolase activity, hydrolyzing O-glycosyl compounds"/>
    <property type="evidence" value="ECO:0007669"/>
    <property type="project" value="InterPro"/>
</dbReference>
<sequence>LQNLSDQPLSGPDIGGFAGNASPRLFGRWMGLGALFPFCCGHSEIDTIDHEPWSFGEESEDVCRLALLRHYRFIPHIYTLFYMAHTRGTPVVAPTFFAELFPDGTTTSVCKLDSLKDSSSTSSFPAVEVDQKIEGIEDLGADEIAKEIRNVKRQNNITHGLLSVMIILTAIWQLSSY</sequence>
<dbReference type="Pfam" id="PF01055">
    <property type="entry name" value="Glyco_hydro_31_2nd"/>
    <property type="match status" value="1"/>
</dbReference>
<feature type="non-terminal residue" evidence="4">
    <location>
        <position position="177"/>
    </location>
</feature>
<evidence type="ECO:0000256" key="2">
    <source>
        <dbReference type="RuleBase" id="RU361185"/>
    </source>
</evidence>
<accession>A0A843W240</accession>
<dbReference type="Proteomes" id="UP000652761">
    <property type="component" value="Unassembled WGS sequence"/>
</dbReference>
<protein>
    <recommendedName>
        <fullName evidence="3">Glycoside hydrolase family 31 TIM barrel domain-containing protein</fullName>
    </recommendedName>
</protein>
<feature type="domain" description="Glycoside hydrolase family 31 TIM barrel" evidence="3">
    <location>
        <begin position="3"/>
        <end position="80"/>
    </location>
</feature>
<evidence type="ECO:0000313" key="5">
    <source>
        <dbReference type="Proteomes" id="UP000652761"/>
    </source>
</evidence>
<keyword evidence="5" id="KW-1185">Reference proteome</keyword>
<dbReference type="InterPro" id="IPR017853">
    <property type="entry name" value="GH"/>
</dbReference>
<keyword evidence="2" id="KW-0326">Glycosidase</keyword>
<dbReference type="Gene3D" id="3.20.20.80">
    <property type="entry name" value="Glycosidases"/>
    <property type="match status" value="1"/>
</dbReference>
<dbReference type="PANTHER" id="PTHR22762">
    <property type="entry name" value="ALPHA-GLUCOSIDASE"/>
    <property type="match status" value="1"/>
</dbReference>
<comment type="caution">
    <text evidence="4">The sequence shown here is derived from an EMBL/GenBank/DDBJ whole genome shotgun (WGS) entry which is preliminary data.</text>
</comment>